<dbReference type="EMBL" id="JAPFFF010000027">
    <property type="protein sequence ID" value="KAK8848092.1"/>
    <property type="molecule type" value="Genomic_DNA"/>
</dbReference>
<feature type="region of interest" description="Disordered" evidence="1">
    <location>
        <begin position="1618"/>
        <end position="1939"/>
    </location>
</feature>
<feature type="compositionally biased region" description="Basic and acidic residues" evidence="1">
    <location>
        <begin position="1766"/>
        <end position="1807"/>
    </location>
</feature>
<evidence type="ECO:0008006" key="5">
    <source>
        <dbReference type="Google" id="ProtNLM"/>
    </source>
</evidence>
<proteinExistence type="predicted"/>
<feature type="compositionally biased region" description="Basic residues" evidence="1">
    <location>
        <begin position="1640"/>
        <end position="1649"/>
    </location>
</feature>
<keyword evidence="2" id="KW-0812">Transmembrane</keyword>
<feature type="region of interest" description="Disordered" evidence="1">
    <location>
        <begin position="1293"/>
        <end position="1318"/>
    </location>
</feature>
<feature type="compositionally biased region" description="Basic and acidic residues" evidence="1">
    <location>
        <begin position="1484"/>
        <end position="1551"/>
    </location>
</feature>
<evidence type="ECO:0000256" key="2">
    <source>
        <dbReference type="SAM" id="Phobius"/>
    </source>
</evidence>
<comment type="caution">
    <text evidence="3">The sequence shown here is derived from an EMBL/GenBank/DDBJ whole genome shotgun (WGS) entry which is preliminary data.</text>
</comment>
<keyword evidence="4" id="KW-1185">Reference proteome</keyword>
<organism evidence="3 4">
    <name type="scientific">Tritrichomonas musculus</name>
    <dbReference type="NCBI Taxonomy" id="1915356"/>
    <lineage>
        <taxon>Eukaryota</taxon>
        <taxon>Metamonada</taxon>
        <taxon>Parabasalia</taxon>
        <taxon>Tritrichomonadida</taxon>
        <taxon>Tritrichomonadidae</taxon>
        <taxon>Tritrichomonas</taxon>
    </lineage>
</organism>
<feature type="compositionally biased region" description="Basic and acidic residues" evidence="1">
    <location>
        <begin position="1566"/>
        <end position="1589"/>
    </location>
</feature>
<feature type="compositionally biased region" description="Basic and acidic residues" evidence="1">
    <location>
        <begin position="1618"/>
        <end position="1639"/>
    </location>
</feature>
<protein>
    <recommendedName>
        <fullName evidence="5">FMP27 C-terminal domain-containing protein</fullName>
    </recommendedName>
</protein>
<dbReference type="PANTHER" id="PTHR42757">
    <property type="entry name" value="IGLON FAMILY OF IMMUNOGLOBULIN SUPERFAMILY-RELATED"/>
    <property type="match status" value="1"/>
</dbReference>
<keyword evidence="2" id="KW-1133">Transmembrane helix</keyword>
<accession>A0ABR2HIN8</accession>
<evidence type="ECO:0000313" key="3">
    <source>
        <dbReference type="EMBL" id="KAK8848092.1"/>
    </source>
</evidence>
<feature type="compositionally biased region" description="Acidic residues" evidence="1">
    <location>
        <begin position="1293"/>
        <end position="1309"/>
    </location>
</feature>
<feature type="transmembrane region" description="Helical" evidence="2">
    <location>
        <begin position="6"/>
        <end position="28"/>
    </location>
</feature>
<dbReference type="Proteomes" id="UP001470230">
    <property type="component" value="Unassembled WGS sequence"/>
</dbReference>
<feature type="compositionally biased region" description="Acidic residues" evidence="1">
    <location>
        <begin position="1922"/>
        <end position="1939"/>
    </location>
</feature>
<feature type="compositionally biased region" description="Acidic residues" evidence="1">
    <location>
        <begin position="1842"/>
        <end position="1892"/>
    </location>
</feature>
<evidence type="ECO:0000313" key="4">
    <source>
        <dbReference type="Proteomes" id="UP001470230"/>
    </source>
</evidence>
<feature type="compositionally biased region" description="Low complexity" evidence="1">
    <location>
        <begin position="1743"/>
        <end position="1765"/>
    </location>
</feature>
<dbReference type="PANTHER" id="PTHR42757:SF32">
    <property type="entry name" value="PROTEIN AMALGAM"/>
    <property type="match status" value="1"/>
</dbReference>
<evidence type="ECO:0000256" key="1">
    <source>
        <dbReference type="SAM" id="MobiDB-lite"/>
    </source>
</evidence>
<gene>
    <name evidence="3" type="ORF">M9Y10_019148</name>
</gene>
<feature type="compositionally biased region" description="Basic and acidic residues" evidence="1">
    <location>
        <begin position="1893"/>
        <end position="1906"/>
    </location>
</feature>
<feature type="compositionally biased region" description="Basic and acidic residues" evidence="1">
    <location>
        <begin position="1814"/>
        <end position="1841"/>
    </location>
</feature>
<name>A0ABR2HIN8_9EUKA</name>
<feature type="region of interest" description="Disordered" evidence="1">
    <location>
        <begin position="1484"/>
        <end position="1589"/>
    </location>
</feature>
<reference evidence="3 4" key="1">
    <citation type="submission" date="2024-04" db="EMBL/GenBank/DDBJ databases">
        <title>Tritrichomonas musculus Genome.</title>
        <authorList>
            <person name="Alves-Ferreira E."/>
            <person name="Grigg M."/>
            <person name="Lorenzi H."/>
            <person name="Galac M."/>
        </authorList>
    </citation>
    <scope>NUCLEOTIDE SEQUENCE [LARGE SCALE GENOMIC DNA]</scope>
    <source>
        <strain evidence="3 4">EAF2021</strain>
    </source>
</reference>
<feature type="compositionally biased region" description="Basic and acidic residues" evidence="1">
    <location>
        <begin position="1685"/>
        <end position="1712"/>
    </location>
</feature>
<sequence>MGGLLLFSIVAIVFLIIQLLRLLFFHIIKNKIGALFKDSFAFEPGKTWFSIKKLQGSSELGSLDIENFYIIFNPFNFLTKKKYAFFQLTADKLKVSLNTSKIKRKVETEPFPIEQWISLHILTYLLTFFVRTISVVIQNFSIDINGLSINISFFMFQFLRHSTDLQSILKFLKISVSYKGDTIGTIPRISMHLNSTVHIVPYILTLNFQSLNFNNEMFTVDYDNYELFINFRTFNIFVHDDPDVVCTLIIDPINANIVKTNLFTKSLSLCATSINGSLRRLSTGLITAKGNNCPIGVIQYASFQKFVLNLSPCEISLSLPLIIDFSLIARKINPKFADKPNPPLMKKLIINSPKIIANVNLSDAHRFQFVADSPRLKNMTLYTKLITCDIVFPDAKHQLLNGTFAQLTFSKPVFNLKTENAHFYLTPMFEEADFLRELFEIFLYIQKQVRGVTQADLDLESPMRRVMGIEAKHAKFAFRHFPLALRITRANEARRIAVEGLLLRQAKAVNILEARNSTKFNEEEFDRKSREICFNLYREALKAIKPAENYLYKAEGEKVSVFLNGPDIPNKKEAVKILTEKFPNVANEDIGKVTGGPLKISAKYVAFQLQNMGDVIRFEEVDLAGHFFGVKRRPTGINDYYINKIFCDEGKTEIEMPLLSTRAVAFIDLQGTMDKAYSKSTPSILEFFQDSKIATTIMRRLKYKYFKLSFFDACRIRFQVNWDFQVKEVNYGYNDTLRAFKLDDYALACLPDCHFRLINGEFLATAPELIVKVLTLRGYRPLVTFFEPDIYTFLPAKNPLNPTGERPLLIPVDSKRLLDPNYDPFEKYRTITFGLIIKAKFSKKPATMDGDLILPVFEQLLGKHPLSSQFVRMLFFAEKFHPRLVLNYTEVDVVLPTIYISYQKSIVLLKLIAQSEFLMHFNMVIFNREFSMSLDGPAFNVLINAYSNKLVNIDMKEMSLKIKSRETQFIAKSLVVDISSRVVNYVHLFKIELPKFGGKKVPVISSMPDINQVDELYTNFQKKIMMFIIPTITVRIFMTNINMQLQLILSGGKFELKGNQELAKLLDFSAEKISFFGVTGGLPLIEINSLQAYQGLSTNRILSLIQVADINSNLKSDDIDFFKITAPRLKSRINQIASILVPKKEAEPEPKKTEEIVTIKPENKQIASLANIVVKFIQDEGTSILTLKLGNINAKRSQKSDGSCITTFSWFKFEATHDLGLDQFKYIFQTNMLNPQSPFLRVKFTQPPLKMKFPVFDIFEICLTYYSIRISIPFIKEFKNFFPTAESISFLDLDQESESDEEEEDDLDIDHENSTIVENQANNERNTMLIRQFLFHHFDAEISLRRKTSGAFSEFLNRPLNFPKLHRYDIFGTQKQLLTFVRKTLTKAALMALPKMLFQKSRPIPLPPEQLVEQREILLQQENIRKIEEMKQEEAKREREIELKKLEWEKEKKQLEHKEKVMEMKLQQKQQKKEKYEKKLEFKQQKLQMKQEQKATKKQEAKLKQEQEDQLKQEKKEKKEQEAQQKLEKKEKSKEQLVTESETEREIHLDLNDDANLNSKKKEKKKEKQEKEAQSKLEQKEMKKKEKQVLEREIQLKQEQEDFEKEIQLKQEKERLEREAQLKQEQEDMKKKEKQEKKEEKKKKKKAKSKQLNDSDVVSSSDFSADMSADMSSENLSELAGSSSSEKKKLTKEEKAQRKKEKSDAKKAQRQEKKAKRKKEKMEKKLNGKQSTDSDLITDDSSAEISADISTESLSEMSGNTSSSSNEKKKLTKEEKAQKKKEKSEAKKAQKQEMKAKRAQEKKEKKEMKRKLRQEKLEESQKKKSLEKQEKEKRRKEKQDKGEDDDDEIREEESEEEDILHEELQTDETSDDREEESQDDSEEEDIDDDTDNDIEKDTQKVNKDTDNEISDSILVKSQKEDNNDELLFQEEEEEKNNNN</sequence>
<dbReference type="InterPro" id="IPR050876">
    <property type="entry name" value="IgLON_domain"/>
</dbReference>
<feature type="compositionally biased region" description="Low complexity" evidence="1">
    <location>
        <begin position="1654"/>
        <end position="1673"/>
    </location>
</feature>
<keyword evidence="2" id="KW-0472">Membrane</keyword>